<organism evidence="3 4">
    <name type="scientific">Brenthis ino</name>
    <name type="common">lesser marbled fritillary</name>
    <dbReference type="NCBI Taxonomy" id="405034"/>
    <lineage>
        <taxon>Eukaryota</taxon>
        <taxon>Metazoa</taxon>
        <taxon>Ecdysozoa</taxon>
        <taxon>Arthropoda</taxon>
        <taxon>Hexapoda</taxon>
        <taxon>Insecta</taxon>
        <taxon>Pterygota</taxon>
        <taxon>Neoptera</taxon>
        <taxon>Endopterygota</taxon>
        <taxon>Lepidoptera</taxon>
        <taxon>Glossata</taxon>
        <taxon>Ditrysia</taxon>
        <taxon>Papilionoidea</taxon>
        <taxon>Nymphalidae</taxon>
        <taxon>Heliconiinae</taxon>
        <taxon>Argynnini</taxon>
        <taxon>Brenthis</taxon>
    </lineage>
</organism>
<feature type="compositionally biased region" description="Polar residues" evidence="2">
    <location>
        <begin position="1"/>
        <end position="34"/>
    </location>
</feature>
<accession>A0A8J9VJJ7</accession>
<evidence type="ECO:0000256" key="1">
    <source>
        <dbReference type="SAM" id="Coils"/>
    </source>
</evidence>
<feature type="coiled-coil region" evidence="1">
    <location>
        <begin position="119"/>
        <end position="160"/>
    </location>
</feature>
<protein>
    <recommendedName>
        <fullName evidence="5">Zinc finger DNA binding protein</fullName>
    </recommendedName>
</protein>
<feature type="region of interest" description="Disordered" evidence="2">
    <location>
        <begin position="1"/>
        <end position="43"/>
    </location>
</feature>
<dbReference type="Proteomes" id="UP000838878">
    <property type="component" value="Chromosome 4"/>
</dbReference>
<evidence type="ECO:0000313" key="3">
    <source>
        <dbReference type="EMBL" id="CAH0723703.1"/>
    </source>
</evidence>
<evidence type="ECO:0000313" key="4">
    <source>
        <dbReference type="Proteomes" id="UP000838878"/>
    </source>
</evidence>
<proteinExistence type="predicted"/>
<dbReference type="EMBL" id="OV170224">
    <property type="protein sequence ID" value="CAH0723703.1"/>
    <property type="molecule type" value="Genomic_DNA"/>
</dbReference>
<evidence type="ECO:0008006" key="5">
    <source>
        <dbReference type="Google" id="ProtNLM"/>
    </source>
</evidence>
<evidence type="ECO:0000256" key="2">
    <source>
        <dbReference type="SAM" id="MobiDB-lite"/>
    </source>
</evidence>
<gene>
    <name evidence="3" type="ORF">BINO364_LOCUS9505</name>
</gene>
<keyword evidence="1" id="KW-0175">Coiled coil</keyword>
<dbReference type="AlphaFoldDB" id="A0A8J9VJJ7"/>
<reference evidence="3" key="1">
    <citation type="submission" date="2021-12" db="EMBL/GenBank/DDBJ databases">
        <authorList>
            <person name="Martin H S."/>
        </authorList>
    </citation>
    <scope>NUCLEOTIDE SEQUENCE</scope>
</reference>
<feature type="non-terminal residue" evidence="3">
    <location>
        <position position="326"/>
    </location>
</feature>
<sequence length="326" mass="37515">MNIQRTPPKTSKTKSSLRQGQSLSESDISCTPVQKRTEEKLSSNVTLRGKRQRLEDSPNTETTEISRQLCDFKKEVMEMLTSWKNEQDLLFAGLVRDVGDLKTQCAQIQQSYSEIDQSLTFMNESYEEIKNKLTETEMRRKESEDRVAQLEMLIQDFQLQSRQATIELRNVPIKPKETTEDLFSTLSEVGNVINVEVQSKDVRDVYRLPGNSGIPRPIVAEFTSVKKKTEFLTNVRRFNKQLPLADKLNTKTIGMAGDKKPIYVDEHLLPSKKKLFFDARAFAKSNNFHCWSSNGRIFLRKDTKDPNDKPTQIKTDKCLLALVKKQ</sequence>
<keyword evidence="4" id="KW-1185">Reference proteome</keyword>
<dbReference type="OrthoDB" id="7337441at2759"/>
<name>A0A8J9VJJ7_9NEOP</name>